<keyword evidence="1" id="KW-0732">Signal</keyword>
<name>A0A2T5C2Z2_9BACT</name>
<proteinExistence type="predicted"/>
<evidence type="ECO:0000256" key="1">
    <source>
        <dbReference type="SAM" id="SignalP"/>
    </source>
</evidence>
<dbReference type="OrthoDB" id="983175at2"/>
<organism evidence="2 3">
    <name type="scientific">Mangrovibacterium marinum</name>
    <dbReference type="NCBI Taxonomy" id="1639118"/>
    <lineage>
        <taxon>Bacteria</taxon>
        <taxon>Pseudomonadati</taxon>
        <taxon>Bacteroidota</taxon>
        <taxon>Bacteroidia</taxon>
        <taxon>Marinilabiliales</taxon>
        <taxon>Prolixibacteraceae</taxon>
        <taxon>Mangrovibacterium</taxon>
    </lineage>
</organism>
<evidence type="ECO:0000313" key="2">
    <source>
        <dbReference type="EMBL" id="PTN09057.1"/>
    </source>
</evidence>
<feature type="chain" id="PRO_5015617519" evidence="1">
    <location>
        <begin position="25"/>
        <end position="108"/>
    </location>
</feature>
<sequence>MKKFRFIILMVLAAWVLGSPKATAQVIVEKKPNPPEQYVAPPPKPGSDYVLIPGHWLWSREHKMYVWVIPAWVPKKEDQQWRPGYWKQLPRGWKWIPGKWERKDRKRW</sequence>
<reference evidence="2 3" key="1">
    <citation type="submission" date="2018-04" db="EMBL/GenBank/DDBJ databases">
        <title>Genomic Encyclopedia of Archaeal and Bacterial Type Strains, Phase II (KMG-II): from individual species to whole genera.</title>
        <authorList>
            <person name="Goeker M."/>
        </authorList>
    </citation>
    <scope>NUCLEOTIDE SEQUENCE [LARGE SCALE GENOMIC DNA]</scope>
    <source>
        <strain evidence="2 3">DSM 28823</strain>
    </source>
</reference>
<gene>
    <name evidence="2" type="ORF">C8N47_106157</name>
</gene>
<dbReference type="InterPro" id="IPR024447">
    <property type="entry name" value="YXWGXW_rpt"/>
</dbReference>
<dbReference type="EMBL" id="QAAD01000006">
    <property type="protein sequence ID" value="PTN09057.1"/>
    <property type="molecule type" value="Genomic_DNA"/>
</dbReference>
<dbReference type="Pfam" id="PF12779">
    <property type="entry name" value="WXXGXW"/>
    <property type="match status" value="2"/>
</dbReference>
<protein>
    <submittedName>
        <fullName evidence="2">YXWGXW repeat-containing protein</fullName>
    </submittedName>
</protein>
<comment type="caution">
    <text evidence="2">The sequence shown here is derived from an EMBL/GenBank/DDBJ whole genome shotgun (WGS) entry which is preliminary data.</text>
</comment>
<keyword evidence="3" id="KW-1185">Reference proteome</keyword>
<feature type="signal peptide" evidence="1">
    <location>
        <begin position="1"/>
        <end position="24"/>
    </location>
</feature>
<evidence type="ECO:0000313" key="3">
    <source>
        <dbReference type="Proteomes" id="UP000243525"/>
    </source>
</evidence>
<dbReference type="AlphaFoldDB" id="A0A2T5C2Z2"/>
<dbReference type="RefSeq" id="WP_107822041.1">
    <property type="nucleotide sequence ID" value="NZ_OY782574.1"/>
</dbReference>
<accession>A0A2T5C2Z2</accession>
<dbReference type="Proteomes" id="UP000243525">
    <property type="component" value="Unassembled WGS sequence"/>
</dbReference>